<sequence length="43" mass="4722">MDLFRNIGVIRAGVMGIGLAQALAQHKINVILIDIDEQKLYGL</sequence>
<gene>
    <name evidence="2" type="ORF">DEX24_08415</name>
</gene>
<dbReference type="Gene3D" id="3.40.50.720">
    <property type="entry name" value="NAD(P)-binding Rossmann-like Domain"/>
    <property type="match status" value="1"/>
</dbReference>
<dbReference type="InterPro" id="IPR006176">
    <property type="entry name" value="3-OHacyl-CoA_DH_NAD-bd"/>
</dbReference>
<dbReference type="Proteomes" id="UP000245938">
    <property type="component" value="Unassembled WGS sequence"/>
</dbReference>
<dbReference type="InterPro" id="IPR036291">
    <property type="entry name" value="NAD(P)-bd_dom_sf"/>
</dbReference>
<dbReference type="GO" id="GO:0006631">
    <property type="term" value="P:fatty acid metabolic process"/>
    <property type="evidence" value="ECO:0007669"/>
    <property type="project" value="InterPro"/>
</dbReference>
<dbReference type="Pfam" id="PF02737">
    <property type="entry name" value="3HCDH_N"/>
    <property type="match status" value="1"/>
</dbReference>
<evidence type="ECO:0000313" key="2">
    <source>
        <dbReference type="EMBL" id="PWI25353.1"/>
    </source>
</evidence>
<dbReference type="RefSeq" id="WP_109305982.1">
    <property type="nucleotide sequence ID" value="NZ_BJUF01000069.1"/>
</dbReference>
<dbReference type="EMBL" id="QFVR01000009">
    <property type="protein sequence ID" value="PWI25353.1"/>
    <property type="molecule type" value="Genomic_DNA"/>
</dbReference>
<evidence type="ECO:0000313" key="3">
    <source>
        <dbReference type="Proteomes" id="UP000245938"/>
    </source>
</evidence>
<dbReference type="OrthoDB" id="9815331at2"/>
<dbReference type="GO" id="GO:0070403">
    <property type="term" value="F:NAD+ binding"/>
    <property type="evidence" value="ECO:0007669"/>
    <property type="project" value="InterPro"/>
</dbReference>
<reference evidence="2 3" key="1">
    <citation type="submission" date="2018-05" db="EMBL/GenBank/DDBJ databases">
        <title>Kurthia sibirica genome sequence.</title>
        <authorList>
            <person name="Maclea K.S."/>
            <person name="Goen A.E."/>
        </authorList>
    </citation>
    <scope>NUCLEOTIDE SEQUENCE [LARGE SCALE GENOMIC DNA]</scope>
    <source>
        <strain evidence="2 3">ATCC 49154</strain>
    </source>
</reference>
<dbReference type="AlphaFoldDB" id="A0A2U3ALE6"/>
<keyword evidence="3" id="KW-1185">Reference proteome</keyword>
<feature type="domain" description="3-hydroxyacyl-CoA dehydrogenase NAD binding" evidence="1">
    <location>
        <begin position="6"/>
        <end position="40"/>
    </location>
</feature>
<accession>A0A2U3ALE6</accession>
<organism evidence="2 3">
    <name type="scientific">Kurthia sibirica</name>
    <dbReference type="NCBI Taxonomy" id="202750"/>
    <lineage>
        <taxon>Bacteria</taxon>
        <taxon>Bacillati</taxon>
        <taxon>Bacillota</taxon>
        <taxon>Bacilli</taxon>
        <taxon>Bacillales</taxon>
        <taxon>Caryophanaceae</taxon>
        <taxon>Kurthia</taxon>
    </lineage>
</organism>
<dbReference type="SUPFAM" id="SSF51735">
    <property type="entry name" value="NAD(P)-binding Rossmann-fold domains"/>
    <property type="match status" value="1"/>
</dbReference>
<proteinExistence type="predicted"/>
<name>A0A2U3ALE6_9BACL</name>
<evidence type="ECO:0000259" key="1">
    <source>
        <dbReference type="Pfam" id="PF02737"/>
    </source>
</evidence>
<protein>
    <recommendedName>
        <fullName evidence="1">3-hydroxyacyl-CoA dehydrogenase NAD binding domain-containing protein</fullName>
    </recommendedName>
</protein>
<comment type="caution">
    <text evidence="2">The sequence shown here is derived from an EMBL/GenBank/DDBJ whole genome shotgun (WGS) entry which is preliminary data.</text>
</comment>